<evidence type="ECO:0000313" key="1">
    <source>
        <dbReference type="EMBL" id="RYR29719.1"/>
    </source>
</evidence>
<sequence>MCLHCLICIGSFLAMKNPDRREPSRVNMFFLTHKPRDGKSMSEGTSKIFLELEDAITSHPEKLESTNQDDILSQVLGKDQPGCVRTYGRGVIASDSWGPKSQVEMERLIEEVKENTQAEIHNIQQKM</sequence>
<protein>
    <submittedName>
        <fullName evidence="1">Uncharacterized protein</fullName>
    </submittedName>
</protein>
<dbReference type="InterPro" id="IPR004252">
    <property type="entry name" value="Probable_transposase_24"/>
</dbReference>
<dbReference type="AlphaFoldDB" id="A0A445ATH3"/>
<accession>A0A445ATH3</accession>
<dbReference type="EMBL" id="SDMP01000011">
    <property type="protein sequence ID" value="RYR29719.1"/>
    <property type="molecule type" value="Genomic_DNA"/>
</dbReference>
<organism evidence="1 2">
    <name type="scientific">Arachis hypogaea</name>
    <name type="common">Peanut</name>
    <dbReference type="NCBI Taxonomy" id="3818"/>
    <lineage>
        <taxon>Eukaryota</taxon>
        <taxon>Viridiplantae</taxon>
        <taxon>Streptophyta</taxon>
        <taxon>Embryophyta</taxon>
        <taxon>Tracheophyta</taxon>
        <taxon>Spermatophyta</taxon>
        <taxon>Magnoliopsida</taxon>
        <taxon>eudicotyledons</taxon>
        <taxon>Gunneridae</taxon>
        <taxon>Pentapetalae</taxon>
        <taxon>rosids</taxon>
        <taxon>fabids</taxon>
        <taxon>Fabales</taxon>
        <taxon>Fabaceae</taxon>
        <taxon>Papilionoideae</taxon>
        <taxon>50 kb inversion clade</taxon>
        <taxon>dalbergioids sensu lato</taxon>
        <taxon>Dalbergieae</taxon>
        <taxon>Pterocarpus clade</taxon>
        <taxon>Arachis</taxon>
    </lineage>
</organism>
<keyword evidence="2" id="KW-1185">Reference proteome</keyword>
<dbReference type="Proteomes" id="UP000289738">
    <property type="component" value="Chromosome B01"/>
</dbReference>
<evidence type="ECO:0000313" key="2">
    <source>
        <dbReference type="Proteomes" id="UP000289738"/>
    </source>
</evidence>
<proteinExistence type="predicted"/>
<reference evidence="1 2" key="1">
    <citation type="submission" date="2019-01" db="EMBL/GenBank/DDBJ databases">
        <title>Sequencing of cultivated peanut Arachis hypogaea provides insights into genome evolution and oil improvement.</title>
        <authorList>
            <person name="Chen X."/>
        </authorList>
    </citation>
    <scope>NUCLEOTIDE SEQUENCE [LARGE SCALE GENOMIC DNA]</scope>
    <source>
        <strain evidence="2">cv. Fuhuasheng</strain>
        <tissue evidence="1">Leaves</tissue>
    </source>
</reference>
<comment type="caution">
    <text evidence="1">The sequence shown here is derived from an EMBL/GenBank/DDBJ whole genome shotgun (WGS) entry which is preliminary data.</text>
</comment>
<dbReference type="Pfam" id="PF03004">
    <property type="entry name" value="Transposase_24"/>
    <property type="match status" value="1"/>
</dbReference>
<name>A0A445ATH3_ARAHY</name>
<gene>
    <name evidence="1" type="ORF">Ahy_B01g054200</name>
</gene>